<gene>
    <name evidence="8" type="ORF">SYNPS1DRAFT_24395</name>
</gene>
<evidence type="ECO:0000256" key="5">
    <source>
        <dbReference type="ARBA" id="ARBA00022776"/>
    </source>
</evidence>
<dbReference type="GO" id="GO:0051301">
    <property type="term" value="P:cell division"/>
    <property type="evidence" value="ECO:0007669"/>
    <property type="project" value="UniProtKB-KW"/>
</dbReference>
<name>A0A4P9YUU5_9FUNG</name>
<organism evidence="8 9">
    <name type="scientific">Syncephalis pseudoplumigaleata</name>
    <dbReference type="NCBI Taxonomy" id="1712513"/>
    <lineage>
        <taxon>Eukaryota</taxon>
        <taxon>Fungi</taxon>
        <taxon>Fungi incertae sedis</taxon>
        <taxon>Zoopagomycota</taxon>
        <taxon>Zoopagomycotina</taxon>
        <taxon>Zoopagomycetes</taxon>
        <taxon>Zoopagales</taxon>
        <taxon>Piptocephalidaceae</taxon>
        <taxon>Syncephalis</taxon>
    </lineage>
</organism>
<evidence type="ECO:0000256" key="1">
    <source>
        <dbReference type="ARBA" id="ARBA00004584"/>
    </source>
</evidence>
<evidence type="ECO:0000256" key="4">
    <source>
        <dbReference type="ARBA" id="ARBA00022618"/>
    </source>
</evidence>
<dbReference type="Proteomes" id="UP000278143">
    <property type="component" value="Unassembled WGS sequence"/>
</dbReference>
<dbReference type="GO" id="GO:0007094">
    <property type="term" value="P:mitotic spindle assembly checkpoint signaling"/>
    <property type="evidence" value="ECO:0007669"/>
    <property type="project" value="TreeGrafter"/>
</dbReference>
<dbReference type="PANTHER" id="PTHR15995">
    <property type="entry name" value="PROTEIN ZWILCH HOMOLOG"/>
    <property type="match status" value="1"/>
</dbReference>
<evidence type="ECO:0000256" key="7">
    <source>
        <dbReference type="ARBA" id="ARBA00023328"/>
    </source>
</evidence>
<evidence type="ECO:0000313" key="9">
    <source>
        <dbReference type="Proteomes" id="UP000278143"/>
    </source>
</evidence>
<dbReference type="GO" id="GO:0034501">
    <property type="term" value="P:protein localization to kinetochore"/>
    <property type="evidence" value="ECO:0007669"/>
    <property type="project" value="TreeGrafter"/>
</dbReference>
<comment type="subcellular location">
    <subcellularLocation>
        <location evidence="1">Chromosome</location>
        <location evidence="1">Centromere</location>
    </subcellularLocation>
</comment>
<dbReference type="EMBL" id="KZ990887">
    <property type="protein sequence ID" value="RKP23548.1"/>
    <property type="molecule type" value="Genomic_DNA"/>
</dbReference>
<protein>
    <submittedName>
        <fullName evidence="8">Uncharacterized protein</fullName>
    </submittedName>
</protein>
<evidence type="ECO:0000256" key="3">
    <source>
        <dbReference type="ARBA" id="ARBA00022454"/>
    </source>
</evidence>
<keyword evidence="6" id="KW-0131">Cell cycle</keyword>
<dbReference type="GO" id="GO:1990423">
    <property type="term" value="C:RZZ complex"/>
    <property type="evidence" value="ECO:0007669"/>
    <property type="project" value="InterPro"/>
</dbReference>
<dbReference type="PANTHER" id="PTHR15995:SF1">
    <property type="entry name" value="PROTEIN ZWILCH HOMOLOG"/>
    <property type="match status" value="1"/>
</dbReference>
<reference evidence="9" key="1">
    <citation type="journal article" date="2018" name="Nat. Microbiol.">
        <title>Leveraging single-cell genomics to expand the fungal tree of life.</title>
        <authorList>
            <person name="Ahrendt S.R."/>
            <person name="Quandt C.A."/>
            <person name="Ciobanu D."/>
            <person name="Clum A."/>
            <person name="Salamov A."/>
            <person name="Andreopoulos B."/>
            <person name="Cheng J.F."/>
            <person name="Woyke T."/>
            <person name="Pelin A."/>
            <person name="Henrissat B."/>
            <person name="Reynolds N.K."/>
            <person name="Benny G.L."/>
            <person name="Smith M.E."/>
            <person name="James T.Y."/>
            <person name="Grigoriev I.V."/>
        </authorList>
    </citation>
    <scope>NUCLEOTIDE SEQUENCE [LARGE SCALE GENOMIC DNA]</scope>
    <source>
        <strain evidence="9">Benny S71-1</strain>
    </source>
</reference>
<accession>A0A4P9YUU5</accession>
<keyword evidence="7" id="KW-0137">Centromere</keyword>
<dbReference type="InterPro" id="IPR018630">
    <property type="entry name" value="Zwilch"/>
</dbReference>
<dbReference type="AlphaFoldDB" id="A0A4P9YUU5"/>
<evidence type="ECO:0000313" key="8">
    <source>
        <dbReference type="EMBL" id="RKP23548.1"/>
    </source>
</evidence>
<keyword evidence="4" id="KW-0132">Cell division</keyword>
<keyword evidence="5" id="KW-0498">Mitosis</keyword>
<evidence type="ECO:0000256" key="2">
    <source>
        <dbReference type="ARBA" id="ARBA00009062"/>
    </source>
</evidence>
<dbReference type="OrthoDB" id="5556307at2759"/>
<keyword evidence="3" id="KW-0158">Chromosome</keyword>
<comment type="similarity">
    <text evidence="2">Belongs to the ZWILCH family.</text>
</comment>
<keyword evidence="9" id="KW-1185">Reference proteome</keyword>
<evidence type="ECO:0000256" key="6">
    <source>
        <dbReference type="ARBA" id="ARBA00023306"/>
    </source>
</evidence>
<proteinExistence type="inferred from homology"/>
<sequence>MQPSGNGIMLEVTWQDTLDRLLATQQKEPPTSEWSWLRFHQTLDEASPLILTVQLAPHTSSQLDVDDDELRRVLSRQLDRLAEWQMHAGNEAWHRAEEAPSDMSFDERLEQFLAYHHRRSHTSGDANSPADGMGRWWDDAYGADTSEAPRELDLTEELWQLCQMAADHEEIADAIYAVLEEVRDGRIQPRIHHYNDTALARVLRDANQLSTISNAAKRYQQLGTVTTAAEHCLAAPISSLASIGRMKLQQDYLYYCGRIDPELVQRSGLVVDLGDD</sequence>
<dbReference type="Gene3D" id="1.10.287.1880">
    <property type="match status" value="1"/>
</dbReference>